<dbReference type="InterPro" id="IPR013507">
    <property type="entry name" value="DNA_mismatch_S5_2-like"/>
</dbReference>
<dbReference type="FunFam" id="3.30.565.10:FF:000003">
    <property type="entry name" value="DNA mismatch repair endonuclease MutL"/>
    <property type="match status" value="1"/>
</dbReference>
<dbReference type="SUPFAM" id="SSF118116">
    <property type="entry name" value="DNA mismatch repair protein MutL"/>
    <property type="match status" value="1"/>
</dbReference>
<feature type="compositionally biased region" description="Pro residues" evidence="6">
    <location>
        <begin position="393"/>
        <end position="402"/>
    </location>
</feature>
<dbReference type="InterPro" id="IPR037198">
    <property type="entry name" value="MutL_C_sf"/>
</dbReference>
<dbReference type="Gene3D" id="3.30.1540.20">
    <property type="entry name" value="MutL, C-terminal domain, dimerisation subdomain"/>
    <property type="match status" value="1"/>
</dbReference>
<evidence type="ECO:0000256" key="1">
    <source>
        <dbReference type="ARBA" id="ARBA00006082"/>
    </source>
</evidence>
<comment type="caution">
    <text evidence="9">The sequence shown here is derived from an EMBL/GenBank/DDBJ whole genome shotgun (WGS) entry which is preliminary data.</text>
</comment>
<evidence type="ECO:0000256" key="6">
    <source>
        <dbReference type="SAM" id="MobiDB-lite"/>
    </source>
</evidence>
<dbReference type="InterPro" id="IPR020568">
    <property type="entry name" value="Ribosomal_Su5_D2-typ_SF"/>
</dbReference>
<dbReference type="GO" id="GO:0006298">
    <property type="term" value="P:mismatch repair"/>
    <property type="evidence" value="ECO:0007669"/>
    <property type="project" value="UniProtKB-UniRule"/>
</dbReference>
<dbReference type="InterPro" id="IPR038973">
    <property type="entry name" value="MutL/Mlh/Pms-like"/>
</dbReference>
<keyword evidence="10" id="KW-1185">Reference proteome</keyword>
<dbReference type="Proteomes" id="UP000295391">
    <property type="component" value="Unassembled WGS sequence"/>
</dbReference>
<keyword evidence="3 5" id="KW-0227">DNA damage</keyword>
<dbReference type="Gene3D" id="3.30.230.10">
    <property type="match status" value="1"/>
</dbReference>
<dbReference type="InterPro" id="IPR014721">
    <property type="entry name" value="Ribsml_uS5_D2-typ_fold_subgr"/>
</dbReference>
<name>A0A4R6VKJ7_9HYPH</name>
<dbReference type="SMART" id="SM01340">
    <property type="entry name" value="DNA_mis_repair"/>
    <property type="match status" value="1"/>
</dbReference>
<keyword evidence="4 5" id="KW-0234">DNA repair</keyword>
<dbReference type="HAMAP" id="MF_00149">
    <property type="entry name" value="DNA_mis_repair"/>
    <property type="match status" value="1"/>
</dbReference>
<accession>A0A4R6VKJ7</accession>
<dbReference type="Pfam" id="PF13589">
    <property type="entry name" value="HATPase_c_3"/>
    <property type="match status" value="1"/>
</dbReference>
<dbReference type="SUPFAM" id="SSF54211">
    <property type="entry name" value="Ribosomal protein S5 domain 2-like"/>
    <property type="match status" value="1"/>
</dbReference>
<dbReference type="OrthoDB" id="9763467at2"/>
<comment type="similarity">
    <text evidence="1 5">Belongs to the DNA mismatch repair MutL/HexB family.</text>
</comment>
<dbReference type="GO" id="GO:0016887">
    <property type="term" value="F:ATP hydrolysis activity"/>
    <property type="evidence" value="ECO:0007669"/>
    <property type="project" value="InterPro"/>
</dbReference>
<gene>
    <name evidence="5" type="primary">mutL</name>
    <name evidence="9" type="ORF">ATL17_1994</name>
</gene>
<evidence type="ECO:0000313" key="9">
    <source>
        <dbReference type="EMBL" id="TDQ63985.1"/>
    </source>
</evidence>
<dbReference type="Gene3D" id="3.30.1370.100">
    <property type="entry name" value="MutL, C-terminal domain, regulatory subdomain"/>
    <property type="match status" value="1"/>
</dbReference>
<dbReference type="InterPro" id="IPR042120">
    <property type="entry name" value="MutL_C_dimsub"/>
</dbReference>
<dbReference type="GO" id="GO:0032300">
    <property type="term" value="C:mismatch repair complex"/>
    <property type="evidence" value="ECO:0007669"/>
    <property type="project" value="InterPro"/>
</dbReference>
<evidence type="ECO:0000256" key="3">
    <source>
        <dbReference type="ARBA" id="ARBA00022763"/>
    </source>
</evidence>
<dbReference type="PANTHER" id="PTHR10073">
    <property type="entry name" value="DNA MISMATCH REPAIR PROTEIN MLH, PMS, MUTL"/>
    <property type="match status" value="1"/>
</dbReference>
<dbReference type="NCBIfam" id="TIGR00585">
    <property type="entry name" value="mutl"/>
    <property type="match status" value="1"/>
</dbReference>
<dbReference type="EMBL" id="SNYR01000002">
    <property type="protein sequence ID" value="TDQ63985.1"/>
    <property type="molecule type" value="Genomic_DNA"/>
</dbReference>
<organism evidence="9 10">
    <name type="scientific">Maritalea mobilis</name>
    <dbReference type="NCBI Taxonomy" id="483324"/>
    <lineage>
        <taxon>Bacteria</taxon>
        <taxon>Pseudomonadati</taxon>
        <taxon>Pseudomonadota</taxon>
        <taxon>Alphaproteobacteria</taxon>
        <taxon>Hyphomicrobiales</taxon>
        <taxon>Devosiaceae</taxon>
        <taxon>Maritalea</taxon>
    </lineage>
</organism>
<evidence type="ECO:0000256" key="2">
    <source>
        <dbReference type="ARBA" id="ARBA00021975"/>
    </source>
</evidence>
<dbReference type="RefSeq" id="WP_133572624.1">
    <property type="nucleotide sequence ID" value="NZ_SNYR01000002.1"/>
</dbReference>
<evidence type="ECO:0000259" key="8">
    <source>
        <dbReference type="SMART" id="SM01340"/>
    </source>
</evidence>
<evidence type="ECO:0000256" key="5">
    <source>
        <dbReference type="HAMAP-Rule" id="MF_00149"/>
    </source>
</evidence>
<dbReference type="Pfam" id="PF08676">
    <property type="entry name" value="MutL_C"/>
    <property type="match status" value="1"/>
</dbReference>
<dbReference type="GO" id="GO:0005524">
    <property type="term" value="F:ATP binding"/>
    <property type="evidence" value="ECO:0007669"/>
    <property type="project" value="InterPro"/>
</dbReference>
<evidence type="ECO:0000313" key="10">
    <source>
        <dbReference type="Proteomes" id="UP000295391"/>
    </source>
</evidence>
<dbReference type="CDD" id="cd00782">
    <property type="entry name" value="MutL_Trans"/>
    <property type="match status" value="1"/>
</dbReference>
<dbReference type="GO" id="GO:0140664">
    <property type="term" value="F:ATP-dependent DNA damage sensor activity"/>
    <property type="evidence" value="ECO:0007669"/>
    <property type="project" value="InterPro"/>
</dbReference>
<dbReference type="GO" id="GO:0030983">
    <property type="term" value="F:mismatched DNA binding"/>
    <property type="evidence" value="ECO:0007669"/>
    <property type="project" value="InterPro"/>
</dbReference>
<dbReference type="CDD" id="cd16926">
    <property type="entry name" value="HATPase_MutL-MLH-PMS-like"/>
    <property type="match status" value="1"/>
</dbReference>
<dbReference type="InterPro" id="IPR042121">
    <property type="entry name" value="MutL_C_regsub"/>
</dbReference>
<feature type="domain" description="DNA mismatch repair protein S5" evidence="8">
    <location>
        <begin position="215"/>
        <end position="333"/>
    </location>
</feature>
<dbReference type="SUPFAM" id="SSF55874">
    <property type="entry name" value="ATPase domain of HSP90 chaperone/DNA topoisomerase II/histidine kinase"/>
    <property type="match status" value="1"/>
</dbReference>
<dbReference type="PROSITE" id="PS00058">
    <property type="entry name" value="DNA_MISMATCH_REPAIR_1"/>
    <property type="match status" value="1"/>
</dbReference>
<dbReference type="Pfam" id="PF01119">
    <property type="entry name" value="DNA_mis_repair"/>
    <property type="match status" value="1"/>
</dbReference>
<evidence type="ECO:0000259" key="7">
    <source>
        <dbReference type="SMART" id="SM00853"/>
    </source>
</evidence>
<dbReference type="PANTHER" id="PTHR10073:SF12">
    <property type="entry name" value="DNA MISMATCH REPAIR PROTEIN MLH1"/>
    <property type="match status" value="1"/>
</dbReference>
<reference evidence="9 10" key="1">
    <citation type="submission" date="2019-03" db="EMBL/GenBank/DDBJ databases">
        <title>Genomic Encyclopedia of Type Strains, Phase III (KMG-III): the genomes of soil and plant-associated and newly described type strains.</title>
        <authorList>
            <person name="Whitman W."/>
        </authorList>
    </citation>
    <scope>NUCLEOTIDE SEQUENCE [LARGE SCALE GENOMIC DNA]</scope>
    <source>
        <strain evidence="9 10">CGMCC 1.7002</strain>
    </source>
</reference>
<protein>
    <recommendedName>
        <fullName evidence="2 5">DNA mismatch repair protein MutL</fullName>
    </recommendedName>
</protein>
<dbReference type="Gene3D" id="3.30.565.10">
    <property type="entry name" value="Histidine kinase-like ATPase, C-terminal domain"/>
    <property type="match status" value="1"/>
</dbReference>
<evidence type="ECO:0000256" key="4">
    <source>
        <dbReference type="ARBA" id="ARBA00023204"/>
    </source>
</evidence>
<dbReference type="InterPro" id="IPR002099">
    <property type="entry name" value="MutL/Mlh/PMS"/>
</dbReference>
<feature type="compositionally biased region" description="Low complexity" evidence="6">
    <location>
        <begin position="352"/>
        <end position="367"/>
    </location>
</feature>
<comment type="function">
    <text evidence="5">This protein is involved in the repair of mismatches in DNA. It is required for dam-dependent methyl-directed DNA mismatch repair. May act as a 'molecular matchmaker', a protein that promotes the formation of a stable complex between two or more DNA-binding proteins in an ATP-dependent manner without itself being part of a final effector complex.</text>
</comment>
<dbReference type="InterPro" id="IPR014790">
    <property type="entry name" value="MutL_C"/>
</dbReference>
<dbReference type="InterPro" id="IPR020667">
    <property type="entry name" value="DNA_mismatch_repair_MutL"/>
</dbReference>
<proteinExistence type="inferred from homology"/>
<feature type="domain" description="MutL C-terminal dimerisation" evidence="7">
    <location>
        <begin position="435"/>
        <end position="578"/>
    </location>
</feature>
<sequence>MRIRQLPNDLVNKIAAGEVIERPASIVKELVENSLDAGATRIAITTAAGGKSLIRIEDDGFGMGEDDLRLSVERHATSKLPEDDLDHISTLGFRGEALASISAVADLRIATRPRDEELGLQLRFVDGDAVISPNPMPHGTVIEVRELFKNVPARLKFLKSDRAESNAITDVMKRLAMSKPHVHFILSGSDRQTLNWPAQPVSDLEDDFQGDKNRLGQILGLDFAQNAVPIDYQRGPVRVRGMAALPTYTKANSLSQFYFVNGRPVRDKVLLGALRGAYADFLHRDRFPVAALFVDMPSQDLDVNVHPAKAEVRFRDSGLVRAAVIRGVMNALDAAGFRASKTVSDATLNAFQPGGAPAPQPTDTAQPSHVAPNATGDGFAMPQQPQWGQAGMTPPPPPPPSYGAPRMQELHQPSARMETSEEIPPEDDDFPLGSARAQLFENYIVAQGPDSLIVVDQHAAHERLVYERFKKELSDGPVPAQRQLIPVVVELPEEDCDRLEEAQEELAQVGLGVERFGPRAIAVHETPAILKHPNVEKLINDVADQLAEWDNISIVRERLEEVAARMACHGSVRSGRRLRAEEMNMLLRDMEATPHSGQCIHGRPTYVELKKADIERLFGRR</sequence>
<dbReference type="NCBIfam" id="NF000953">
    <property type="entry name" value="PRK00095.2-4"/>
    <property type="match status" value="1"/>
</dbReference>
<dbReference type="SMART" id="SM00853">
    <property type="entry name" value="MutL_C"/>
    <property type="match status" value="1"/>
</dbReference>
<feature type="region of interest" description="Disordered" evidence="6">
    <location>
        <begin position="348"/>
        <end position="427"/>
    </location>
</feature>
<dbReference type="InterPro" id="IPR036890">
    <property type="entry name" value="HATPase_C_sf"/>
</dbReference>
<dbReference type="InterPro" id="IPR014762">
    <property type="entry name" value="DNA_mismatch_repair_CS"/>
</dbReference>
<dbReference type="AlphaFoldDB" id="A0A4R6VKJ7"/>